<dbReference type="PANTHER" id="PTHR21207:SF2">
    <property type="entry name" value="PARKIN COREGULATED GENE PROTEIN"/>
    <property type="match status" value="1"/>
</dbReference>
<dbReference type="AlphaFoldDB" id="A0A8K1FH67"/>
<dbReference type="OrthoDB" id="5954824at2759"/>
<evidence type="ECO:0000256" key="1">
    <source>
        <dbReference type="SAM" id="MobiDB-lite"/>
    </source>
</evidence>
<feature type="region of interest" description="Disordered" evidence="1">
    <location>
        <begin position="42"/>
        <end position="64"/>
    </location>
</feature>
<dbReference type="Proteomes" id="UP000794436">
    <property type="component" value="Unassembled WGS sequence"/>
</dbReference>
<evidence type="ECO:0000313" key="2">
    <source>
        <dbReference type="EMBL" id="TMW59417.1"/>
    </source>
</evidence>
<protein>
    <submittedName>
        <fullName evidence="2">Uncharacterized protein</fullName>
    </submittedName>
</protein>
<sequence>MPWESDSIASVAPSRSPCTKRNAGVLEAKMKLRLQQDQDAVAIGAITSPQHQRPSKKKARHNQKLPRIEQISIEDSKDRPHSFENQRVAAMDAADLPSPTRSLIQKHVLHVKETHQQDLARLPPIAGAYKKRNAAHSLFPQAYQRGELPIMVESKTGGKTIRWTQDIKTLDYSKYFPLFLEGIKEPAYPYHFLAREGAFQLLRFGRDYPERVLDCLSRIITALRSILETRDSKHLRDALFVLQELAQIPGIGPALVPFYRQLLPVISMFKGKRRNLGDTMDFKQNSLKDVSEMVRETLELLERTGGPDAFVNIKYMVPTYEGVRQGGG</sequence>
<comment type="caution">
    <text evidence="2">The sequence shown here is derived from an EMBL/GenBank/DDBJ whole genome shotgun (WGS) entry which is preliminary data.</text>
</comment>
<dbReference type="Pfam" id="PF10274">
    <property type="entry name" value="ParcG"/>
    <property type="match status" value="1"/>
</dbReference>
<gene>
    <name evidence="2" type="ORF">Poli38472_004486</name>
</gene>
<accession>A0A8K1FH67</accession>
<name>A0A8K1FH67_PYTOL</name>
<proteinExistence type="predicted"/>
<dbReference type="EMBL" id="SPLM01000109">
    <property type="protein sequence ID" value="TMW59417.1"/>
    <property type="molecule type" value="Genomic_DNA"/>
</dbReference>
<dbReference type="GO" id="GO:0030544">
    <property type="term" value="F:Hsp70 protein binding"/>
    <property type="evidence" value="ECO:0007669"/>
    <property type="project" value="TreeGrafter"/>
</dbReference>
<organism evidence="2 3">
    <name type="scientific">Pythium oligandrum</name>
    <name type="common">Mycoparasitic fungus</name>
    <dbReference type="NCBI Taxonomy" id="41045"/>
    <lineage>
        <taxon>Eukaryota</taxon>
        <taxon>Sar</taxon>
        <taxon>Stramenopiles</taxon>
        <taxon>Oomycota</taxon>
        <taxon>Peronosporomycetes</taxon>
        <taxon>Pythiales</taxon>
        <taxon>Pythiaceae</taxon>
        <taxon>Pythium</taxon>
    </lineage>
</organism>
<evidence type="ECO:0000313" key="3">
    <source>
        <dbReference type="Proteomes" id="UP000794436"/>
    </source>
</evidence>
<keyword evidence="3" id="KW-1185">Reference proteome</keyword>
<dbReference type="GO" id="GO:0051879">
    <property type="term" value="F:Hsp90 protein binding"/>
    <property type="evidence" value="ECO:0007669"/>
    <property type="project" value="TreeGrafter"/>
</dbReference>
<feature type="compositionally biased region" description="Basic residues" evidence="1">
    <location>
        <begin position="53"/>
        <end position="64"/>
    </location>
</feature>
<reference evidence="2" key="1">
    <citation type="submission" date="2019-03" db="EMBL/GenBank/DDBJ databases">
        <title>Long read genome sequence of the mycoparasitic Pythium oligandrum ATCC 38472 isolated from sugarbeet rhizosphere.</title>
        <authorList>
            <person name="Gaulin E."/>
        </authorList>
    </citation>
    <scope>NUCLEOTIDE SEQUENCE</scope>
    <source>
        <strain evidence="2">ATCC 38472_TT</strain>
    </source>
</reference>
<dbReference type="PANTHER" id="PTHR21207">
    <property type="entry name" value="PARKIN COREGULATED GENE PROTEIN PARK2 COREGULATED"/>
    <property type="match status" value="1"/>
</dbReference>
<feature type="region of interest" description="Disordered" evidence="1">
    <location>
        <begin position="1"/>
        <end position="20"/>
    </location>
</feature>
<dbReference type="InterPro" id="IPR019399">
    <property type="entry name" value="Parkin_co-regulated_protein"/>
</dbReference>